<dbReference type="EMBL" id="GGEC01090788">
    <property type="protein sequence ID" value="MBX71272.1"/>
    <property type="molecule type" value="Transcribed_RNA"/>
</dbReference>
<sequence>MNEKTSKRSTLLINFDKQMCVCLHMYIHTVVKG</sequence>
<protein>
    <submittedName>
        <fullName evidence="1">Uncharacterized protein</fullName>
    </submittedName>
</protein>
<evidence type="ECO:0000313" key="1">
    <source>
        <dbReference type="EMBL" id="MBX71272.1"/>
    </source>
</evidence>
<organism evidence="1">
    <name type="scientific">Rhizophora mucronata</name>
    <name type="common">Asiatic mangrove</name>
    <dbReference type="NCBI Taxonomy" id="61149"/>
    <lineage>
        <taxon>Eukaryota</taxon>
        <taxon>Viridiplantae</taxon>
        <taxon>Streptophyta</taxon>
        <taxon>Embryophyta</taxon>
        <taxon>Tracheophyta</taxon>
        <taxon>Spermatophyta</taxon>
        <taxon>Magnoliopsida</taxon>
        <taxon>eudicotyledons</taxon>
        <taxon>Gunneridae</taxon>
        <taxon>Pentapetalae</taxon>
        <taxon>rosids</taxon>
        <taxon>fabids</taxon>
        <taxon>Malpighiales</taxon>
        <taxon>Rhizophoraceae</taxon>
        <taxon>Rhizophora</taxon>
    </lineage>
</organism>
<accession>A0A2P2QW88</accession>
<proteinExistence type="predicted"/>
<dbReference type="AlphaFoldDB" id="A0A2P2QW88"/>
<name>A0A2P2QW88_RHIMU</name>
<reference evidence="1" key="1">
    <citation type="submission" date="2018-02" db="EMBL/GenBank/DDBJ databases">
        <title>Rhizophora mucronata_Transcriptome.</title>
        <authorList>
            <person name="Meera S.P."/>
            <person name="Sreeshan A."/>
            <person name="Augustine A."/>
        </authorList>
    </citation>
    <scope>NUCLEOTIDE SEQUENCE</scope>
    <source>
        <tissue evidence="1">Leaf</tissue>
    </source>
</reference>